<evidence type="ECO:0000256" key="1">
    <source>
        <dbReference type="SAM" id="MobiDB-lite"/>
    </source>
</evidence>
<dbReference type="Gramene" id="KFK22361">
    <property type="protein sequence ID" value="KFK22361"/>
    <property type="gene ID" value="AALP_AAs46456U000100"/>
</dbReference>
<proteinExistence type="predicted"/>
<dbReference type="EMBL" id="KL989938">
    <property type="protein sequence ID" value="KFK22361.1"/>
    <property type="molecule type" value="Genomic_DNA"/>
</dbReference>
<accession>A0A087FXK9</accession>
<dbReference type="Proteomes" id="UP000029120">
    <property type="component" value="Unassembled WGS sequence"/>
</dbReference>
<reference evidence="3" key="1">
    <citation type="journal article" date="2015" name="Nat. Plants">
        <title>Genome expansion of Arabis alpina linked with retrotransposition and reduced symmetric DNA methylation.</title>
        <authorList>
            <person name="Willing E.M."/>
            <person name="Rawat V."/>
            <person name="Mandakova T."/>
            <person name="Maumus F."/>
            <person name="James G.V."/>
            <person name="Nordstroem K.J."/>
            <person name="Becker C."/>
            <person name="Warthmann N."/>
            <person name="Chica C."/>
            <person name="Szarzynska B."/>
            <person name="Zytnicki M."/>
            <person name="Albani M.C."/>
            <person name="Kiefer C."/>
            <person name="Bergonzi S."/>
            <person name="Castaings L."/>
            <person name="Mateos J.L."/>
            <person name="Berns M.C."/>
            <person name="Bujdoso N."/>
            <person name="Piofczyk T."/>
            <person name="de Lorenzo L."/>
            <person name="Barrero-Sicilia C."/>
            <person name="Mateos I."/>
            <person name="Piednoel M."/>
            <person name="Hagmann J."/>
            <person name="Chen-Min-Tao R."/>
            <person name="Iglesias-Fernandez R."/>
            <person name="Schuster S.C."/>
            <person name="Alonso-Blanco C."/>
            <person name="Roudier F."/>
            <person name="Carbonero P."/>
            <person name="Paz-Ares J."/>
            <person name="Davis S.J."/>
            <person name="Pecinka A."/>
            <person name="Quesneville H."/>
            <person name="Colot V."/>
            <person name="Lysak M.A."/>
            <person name="Weigel D."/>
            <person name="Coupland G."/>
            <person name="Schneeberger K."/>
        </authorList>
    </citation>
    <scope>NUCLEOTIDE SEQUENCE [LARGE SCALE GENOMIC DNA]</scope>
    <source>
        <strain evidence="3">cv. Pajares</strain>
    </source>
</reference>
<evidence type="ECO:0000313" key="2">
    <source>
        <dbReference type="EMBL" id="KFK22361.1"/>
    </source>
</evidence>
<protein>
    <submittedName>
        <fullName evidence="2">Uncharacterized protein</fullName>
    </submittedName>
</protein>
<organism evidence="2 3">
    <name type="scientific">Arabis alpina</name>
    <name type="common">Alpine rock-cress</name>
    <dbReference type="NCBI Taxonomy" id="50452"/>
    <lineage>
        <taxon>Eukaryota</taxon>
        <taxon>Viridiplantae</taxon>
        <taxon>Streptophyta</taxon>
        <taxon>Embryophyta</taxon>
        <taxon>Tracheophyta</taxon>
        <taxon>Spermatophyta</taxon>
        <taxon>Magnoliopsida</taxon>
        <taxon>eudicotyledons</taxon>
        <taxon>Gunneridae</taxon>
        <taxon>Pentapetalae</taxon>
        <taxon>rosids</taxon>
        <taxon>malvids</taxon>
        <taxon>Brassicales</taxon>
        <taxon>Brassicaceae</taxon>
        <taxon>Arabideae</taxon>
        <taxon>Arabis</taxon>
    </lineage>
</organism>
<feature type="region of interest" description="Disordered" evidence="1">
    <location>
        <begin position="1"/>
        <end position="37"/>
    </location>
</feature>
<name>A0A087FXK9_ARAAL</name>
<dbReference type="AlphaFoldDB" id="A0A087FXK9"/>
<feature type="compositionally biased region" description="Polar residues" evidence="1">
    <location>
        <begin position="1"/>
        <end position="11"/>
    </location>
</feature>
<sequence>MLTHDSGNCLIQNGGPDHPSDGDDDDDEGNIQPEIVPNQGLIIEEILNVVDETETENVAHDAVLNENQHMDSEDEGSVNIDAEPHLFDEFYGNSSFGNENNMEEMFNPFLFHPFLSIMSMERLTMRSLGRGSLKRIMLIWDLTKSQSVNVERVVVQARKLILQVEARWALNNLFHHEDSLLELSRIRH</sequence>
<gene>
    <name evidence="2" type="ORF">AALP_AAs46456U000100</name>
</gene>
<evidence type="ECO:0000313" key="3">
    <source>
        <dbReference type="Proteomes" id="UP000029120"/>
    </source>
</evidence>
<keyword evidence="3" id="KW-1185">Reference proteome</keyword>